<reference evidence="9 10" key="1">
    <citation type="submission" date="2011-02" db="EMBL/GenBank/DDBJ databases">
        <title>The Genome Sequence of Mortierella verticillata NRRL 6337.</title>
        <authorList>
            <consortium name="The Broad Institute Genome Sequencing Platform"/>
            <person name="Russ C."/>
            <person name="Cuomo C."/>
            <person name="Burger G."/>
            <person name="Gray M.W."/>
            <person name="Holland P.W.H."/>
            <person name="King N."/>
            <person name="Lang F.B.F."/>
            <person name="Roger A.J."/>
            <person name="Ruiz-Trillo I."/>
            <person name="Young S.K."/>
            <person name="Zeng Q."/>
            <person name="Gargeya S."/>
            <person name="Alvarado L."/>
            <person name="Berlin A."/>
            <person name="Chapman S.B."/>
            <person name="Chen Z."/>
            <person name="Freedman E."/>
            <person name="Gellesch M."/>
            <person name="Goldberg J."/>
            <person name="Griggs A."/>
            <person name="Gujja S."/>
            <person name="Heilman E."/>
            <person name="Heiman D."/>
            <person name="Howarth C."/>
            <person name="Mehta T."/>
            <person name="Neiman D."/>
            <person name="Pearson M."/>
            <person name="Roberts A."/>
            <person name="Saif S."/>
            <person name="Shea T."/>
            <person name="Shenoy N."/>
            <person name="Sisk P."/>
            <person name="Stolte C."/>
            <person name="Sykes S."/>
            <person name="White J."/>
            <person name="Yandava C."/>
            <person name="Haas B."/>
            <person name="Nusbaum C."/>
            <person name="Birren B."/>
        </authorList>
    </citation>
    <scope>NUCLEOTIDE SEQUENCE [LARGE SCALE GENOMIC DNA]</scope>
    <source>
        <strain evidence="9 10">NRRL 6337</strain>
    </source>
</reference>
<dbReference type="GO" id="GO:0006081">
    <property type="term" value="P:aldehyde metabolic process"/>
    <property type="evidence" value="ECO:0007669"/>
    <property type="project" value="InterPro"/>
</dbReference>
<dbReference type="InterPro" id="IPR016161">
    <property type="entry name" value="Ald_DH/histidinol_DH"/>
</dbReference>
<evidence type="ECO:0000256" key="5">
    <source>
        <dbReference type="PIRSR" id="PIRSR036492-1"/>
    </source>
</evidence>
<proteinExistence type="inferred from homology"/>
<dbReference type="GO" id="GO:0004029">
    <property type="term" value="F:aldehyde dehydrogenase (NAD+) activity"/>
    <property type="evidence" value="ECO:0007669"/>
    <property type="project" value="TreeGrafter"/>
</dbReference>
<dbReference type="InterPro" id="IPR015590">
    <property type="entry name" value="Aldehyde_DH_dom"/>
</dbReference>
<organism evidence="9 10">
    <name type="scientific">Podila verticillata NRRL 6337</name>
    <dbReference type="NCBI Taxonomy" id="1069443"/>
    <lineage>
        <taxon>Eukaryota</taxon>
        <taxon>Fungi</taxon>
        <taxon>Fungi incertae sedis</taxon>
        <taxon>Mucoromycota</taxon>
        <taxon>Mortierellomycotina</taxon>
        <taxon>Mortierellomycetes</taxon>
        <taxon>Mortierellales</taxon>
        <taxon>Mortierellaceae</taxon>
        <taxon>Podila</taxon>
    </lineage>
</organism>
<gene>
    <name evidence="9" type="ORF">MVEG_11285</name>
</gene>
<dbReference type="InterPro" id="IPR012394">
    <property type="entry name" value="Aldehyde_DH_NAD(P)"/>
</dbReference>
<dbReference type="Gene3D" id="3.40.605.10">
    <property type="entry name" value="Aldehyde Dehydrogenase, Chain A, domain 1"/>
    <property type="match status" value="1"/>
</dbReference>
<dbReference type="GO" id="GO:0005737">
    <property type="term" value="C:cytoplasm"/>
    <property type="evidence" value="ECO:0007669"/>
    <property type="project" value="TreeGrafter"/>
</dbReference>
<feature type="active site" evidence="5 6">
    <location>
        <position position="220"/>
    </location>
</feature>
<dbReference type="PANTHER" id="PTHR43570">
    <property type="entry name" value="ALDEHYDE DEHYDROGENASE"/>
    <property type="match status" value="1"/>
</dbReference>
<dbReference type="FunFam" id="3.40.605.10:FF:000004">
    <property type="entry name" value="Aldehyde dehydrogenase"/>
    <property type="match status" value="1"/>
</dbReference>
<evidence type="ECO:0000259" key="8">
    <source>
        <dbReference type="Pfam" id="PF00171"/>
    </source>
</evidence>
<dbReference type="EMBL" id="KN042430">
    <property type="protein sequence ID" value="KFH62759.1"/>
    <property type="molecule type" value="Genomic_DNA"/>
</dbReference>
<evidence type="ECO:0000256" key="7">
    <source>
        <dbReference type="RuleBase" id="RU003345"/>
    </source>
</evidence>
<name>A0A086TLD2_9FUNG</name>
<feature type="domain" description="Aldehyde dehydrogenase" evidence="8">
    <location>
        <begin position="8"/>
        <end position="438"/>
    </location>
</feature>
<dbReference type="SUPFAM" id="SSF53720">
    <property type="entry name" value="ALDH-like"/>
    <property type="match status" value="1"/>
</dbReference>
<keyword evidence="3" id="KW-0520">NAD</keyword>
<comment type="similarity">
    <text evidence="1 4 7">Belongs to the aldehyde dehydrogenase family.</text>
</comment>
<keyword evidence="2 4" id="KW-0560">Oxidoreductase</keyword>
<dbReference type="FunFam" id="3.40.309.10:FF:000025">
    <property type="entry name" value="Aldehyde dehydrogenase"/>
    <property type="match status" value="1"/>
</dbReference>
<dbReference type="AlphaFoldDB" id="A0A086TLD2"/>
<sequence length="505" mass="56232">MTSILKYHNETEIQQAVDTSRQTFRSGYTRPLKFRRHQLQQLWRLVDENTDAICDALYKDLRKHKNETILGELIPTKEEINDALEHLEEWAKDEKVTPALVNKVGVTCVKRKEPKGSTLIISAWNYPIFLSFGPLIGAIAAGCTAVLKPSEVAQHSAKVITELLPRYLDSKAFLVINGAAHETTKLLENKWDHIFYTGNGTVAKIIMKAASVHLTSLTLELGGKSPAIIDENANMTVAAKRIAFGKTFNAGQTCVAPDYVLVTPKAEPKFVEAMKTAYKELYGANPQTSDSYARIVNNRHYHRLQKVLTENQSGEVVIGGQSDEKDLYIAPTVIANVDRDDKLMEDELFGPILPMIRVNDVDDAIEYVNSRDDPLALYVFSSNKKFVNKVLDSTRSGGALVNDTLMHVAEGNLPFGGTGPSGMGNYHGKHSFDAFTHERATMIKDLNPISEALMAVRYAPYTNGNLKLARLALESVPRFKKSFVLKHLKWIVIAIIFGIGYKRLA</sequence>
<dbReference type="InterPro" id="IPR029510">
    <property type="entry name" value="Ald_DH_CS_GLU"/>
</dbReference>
<dbReference type="Pfam" id="PF00171">
    <property type="entry name" value="Aldedh"/>
    <property type="match status" value="1"/>
</dbReference>
<dbReference type="OrthoDB" id="440325at2759"/>
<accession>A0A086TLD2</accession>
<dbReference type="PROSITE" id="PS00687">
    <property type="entry name" value="ALDEHYDE_DEHYDR_GLU"/>
    <property type="match status" value="1"/>
</dbReference>
<keyword evidence="10" id="KW-1185">Reference proteome</keyword>
<protein>
    <recommendedName>
        <fullName evidence="4">Aldehyde dehydrogenase</fullName>
    </recommendedName>
</protein>
<dbReference type="Gene3D" id="3.40.309.10">
    <property type="entry name" value="Aldehyde Dehydrogenase, Chain A, domain 2"/>
    <property type="match status" value="1"/>
</dbReference>
<evidence type="ECO:0000256" key="4">
    <source>
        <dbReference type="PIRNR" id="PIRNR036492"/>
    </source>
</evidence>
<evidence type="ECO:0000256" key="6">
    <source>
        <dbReference type="PROSITE-ProRule" id="PRU10007"/>
    </source>
</evidence>
<dbReference type="PIRSF" id="PIRSF036492">
    <property type="entry name" value="ALDH"/>
    <property type="match status" value="1"/>
</dbReference>
<dbReference type="Proteomes" id="UP000243308">
    <property type="component" value="Unassembled WGS sequence"/>
</dbReference>
<dbReference type="InterPro" id="IPR016163">
    <property type="entry name" value="Ald_DH_C"/>
</dbReference>
<evidence type="ECO:0000313" key="9">
    <source>
        <dbReference type="EMBL" id="KFH62759.1"/>
    </source>
</evidence>
<feature type="active site" evidence="5">
    <location>
        <position position="254"/>
    </location>
</feature>
<evidence type="ECO:0000313" key="10">
    <source>
        <dbReference type="Proteomes" id="UP000243308"/>
    </source>
</evidence>
<evidence type="ECO:0000256" key="1">
    <source>
        <dbReference type="ARBA" id="ARBA00009986"/>
    </source>
</evidence>
<evidence type="ECO:0000256" key="2">
    <source>
        <dbReference type="ARBA" id="ARBA00023002"/>
    </source>
</evidence>
<dbReference type="PANTHER" id="PTHR43570:SF16">
    <property type="entry name" value="ALDEHYDE DEHYDROGENASE TYPE III, ISOFORM Q"/>
    <property type="match status" value="1"/>
</dbReference>
<evidence type="ECO:0000256" key="3">
    <source>
        <dbReference type="ARBA" id="ARBA00023027"/>
    </source>
</evidence>
<dbReference type="InterPro" id="IPR016162">
    <property type="entry name" value="Ald_DH_N"/>
</dbReference>